<dbReference type="GO" id="GO:0046872">
    <property type="term" value="F:metal ion binding"/>
    <property type="evidence" value="ECO:0007669"/>
    <property type="project" value="UniProtKB-KW"/>
</dbReference>
<sequence>MRIATWNVNSARARVQRIEDFLTRQDIDVLLLQETKCTDAQFPREPLEAAGYEVAHHGLNQWNGVAILSRIGLRDPQAGFPGQPGGEARALGATCGPLRCWSLYIPNGRGITDPHYAYKLHWLDELAHAVADSLRADPEQALLLSGDFNIAPRDEDVWDPALFDGRTHVTAPERAALQTLLDAGLHDLTEEHPAGWTYWDYKAGRFQNDEGMRIDLHLGSRTLREACRGARVDKEERVGRGASDHAPLIIDVDL</sequence>
<accession>A0A9X1QT20</accession>
<dbReference type="CDD" id="cd09086">
    <property type="entry name" value="ExoIII-like_AP-endo"/>
    <property type="match status" value="1"/>
</dbReference>
<dbReference type="Pfam" id="PF03372">
    <property type="entry name" value="Exo_endo_phos"/>
    <property type="match status" value="1"/>
</dbReference>
<dbReference type="SUPFAM" id="SSF56219">
    <property type="entry name" value="DNase I-like"/>
    <property type="match status" value="1"/>
</dbReference>
<evidence type="ECO:0000313" key="9">
    <source>
        <dbReference type="EMBL" id="MCF4007243.1"/>
    </source>
</evidence>
<feature type="binding site" evidence="6">
    <location>
        <position position="147"/>
    </location>
    <ligand>
        <name>Mg(2+)</name>
        <dbReference type="ChEBI" id="CHEBI:18420"/>
        <label>1</label>
    </ligand>
</feature>
<evidence type="ECO:0000256" key="6">
    <source>
        <dbReference type="PIRSR" id="PIRSR604808-2"/>
    </source>
</evidence>
<evidence type="ECO:0000256" key="7">
    <source>
        <dbReference type="PIRSR" id="PIRSR604808-3"/>
    </source>
</evidence>
<feature type="binding site" evidence="6">
    <location>
        <position position="34"/>
    </location>
    <ligand>
        <name>Mg(2+)</name>
        <dbReference type="ChEBI" id="CHEBI:18420"/>
        <label>1</label>
    </ligand>
</feature>
<keyword evidence="2 6" id="KW-0479">Metal-binding</keyword>
<dbReference type="PROSITE" id="PS51435">
    <property type="entry name" value="AP_NUCLEASE_F1_4"/>
    <property type="match status" value="1"/>
</dbReference>
<evidence type="ECO:0000256" key="1">
    <source>
        <dbReference type="ARBA" id="ARBA00007092"/>
    </source>
</evidence>
<dbReference type="InterPro" id="IPR037493">
    <property type="entry name" value="ExoIII-like"/>
</dbReference>
<dbReference type="RefSeq" id="WP_236119383.1">
    <property type="nucleotide sequence ID" value="NZ_JAKGSI010000004.1"/>
</dbReference>
<feature type="site" description="Interaction with DNA substrate" evidence="7">
    <location>
        <position position="245"/>
    </location>
</feature>
<dbReference type="GO" id="GO:0006281">
    <property type="term" value="P:DNA repair"/>
    <property type="evidence" value="ECO:0007669"/>
    <property type="project" value="InterPro"/>
</dbReference>
<name>A0A9X1QT20_9CORY</name>
<dbReference type="InterPro" id="IPR036691">
    <property type="entry name" value="Endo/exonu/phosph_ase_sf"/>
</dbReference>
<protein>
    <submittedName>
        <fullName evidence="9">Exodeoxyribonuclease III</fullName>
    </submittedName>
</protein>
<feature type="active site" description="Proton donor/acceptor" evidence="5">
    <location>
        <position position="147"/>
    </location>
</feature>
<dbReference type="InterPro" id="IPR004808">
    <property type="entry name" value="AP_endonuc_1"/>
</dbReference>
<dbReference type="PANTHER" id="PTHR43250:SF2">
    <property type="entry name" value="EXODEOXYRIBONUCLEASE III"/>
    <property type="match status" value="1"/>
</dbReference>
<feature type="binding site" evidence="6">
    <location>
        <position position="245"/>
    </location>
    <ligand>
        <name>Mg(2+)</name>
        <dbReference type="ChEBI" id="CHEBI:18420"/>
        <label>1</label>
    </ligand>
</feature>
<dbReference type="Gene3D" id="3.60.10.10">
    <property type="entry name" value="Endonuclease/exonuclease/phosphatase"/>
    <property type="match status" value="1"/>
</dbReference>
<keyword evidence="10" id="KW-1185">Reference proteome</keyword>
<keyword evidence="4 6" id="KW-0460">Magnesium</keyword>
<evidence type="ECO:0000259" key="8">
    <source>
        <dbReference type="Pfam" id="PF03372"/>
    </source>
</evidence>
<evidence type="ECO:0000256" key="3">
    <source>
        <dbReference type="ARBA" id="ARBA00022801"/>
    </source>
</evidence>
<feature type="active site" description="Proton acceptor" evidence="5">
    <location>
        <position position="245"/>
    </location>
</feature>
<comment type="similarity">
    <text evidence="1">Belongs to the DNA repair enzymes AP/ExoA family.</text>
</comment>
<feature type="binding site" evidence="6">
    <location>
        <position position="149"/>
    </location>
    <ligand>
        <name>Mg(2+)</name>
        <dbReference type="ChEBI" id="CHEBI:18420"/>
        <label>1</label>
    </ligand>
</feature>
<dbReference type="NCBIfam" id="TIGR00633">
    <property type="entry name" value="xth"/>
    <property type="match status" value="1"/>
</dbReference>
<organism evidence="9 10">
    <name type="scientific">Corynebacterium uropygiale</name>
    <dbReference type="NCBI Taxonomy" id="1775911"/>
    <lineage>
        <taxon>Bacteria</taxon>
        <taxon>Bacillati</taxon>
        <taxon>Actinomycetota</taxon>
        <taxon>Actinomycetes</taxon>
        <taxon>Mycobacteriales</taxon>
        <taxon>Corynebacteriaceae</taxon>
        <taxon>Corynebacterium</taxon>
    </lineage>
</organism>
<evidence type="ECO:0000256" key="2">
    <source>
        <dbReference type="ARBA" id="ARBA00022723"/>
    </source>
</evidence>
<comment type="cofactor">
    <cofactor evidence="6">
        <name>Mg(2+)</name>
        <dbReference type="ChEBI" id="CHEBI:18420"/>
    </cofactor>
    <cofactor evidence="6">
        <name>Mn(2+)</name>
        <dbReference type="ChEBI" id="CHEBI:29035"/>
    </cofactor>
    <text evidence="6">Probably binds two magnesium or manganese ions per subunit.</text>
</comment>
<feature type="active site" evidence="5">
    <location>
        <position position="104"/>
    </location>
</feature>
<evidence type="ECO:0000256" key="4">
    <source>
        <dbReference type="ARBA" id="ARBA00022842"/>
    </source>
</evidence>
<keyword evidence="3" id="KW-0378">Hydrolase</keyword>
<dbReference type="InterPro" id="IPR005135">
    <property type="entry name" value="Endo/exonuclease/phosphatase"/>
</dbReference>
<proteinExistence type="inferred from homology"/>
<feature type="site" description="Important for catalytic activity" evidence="7">
    <location>
        <position position="215"/>
    </location>
</feature>
<keyword evidence="6" id="KW-0464">Manganese</keyword>
<feature type="binding site" evidence="6">
    <location>
        <position position="244"/>
    </location>
    <ligand>
        <name>Mg(2+)</name>
        <dbReference type="ChEBI" id="CHEBI:18420"/>
        <label>1</label>
    </ligand>
</feature>
<feature type="domain" description="Endonuclease/exonuclease/phosphatase" evidence="8">
    <location>
        <begin position="4"/>
        <end position="245"/>
    </location>
</feature>
<dbReference type="GO" id="GO:0008311">
    <property type="term" value="F:double-stranded DNA 3'-5' DNA exonuclease activity"/>
    <property type="evidence" value="ECO:0007669"/>
    <property type="project" value="InterPro"/>
</dbReference>
<dbReference type="EMBL" id="JAKGSI010000004">
    <property type="protein sequence ID" value="MCF4007243.1"/>
    <property type="molecule type" value="Genomic_DNA"/>
</dbReference>
<dbReference type="PANTHER" id="PTHR43250">
    <property type="entry name" value="EXODEOXYRIBONUCLEASE III"/>
    <property type="match status" value="1"/>
</dbReference>
<reference evidence="9" key="1">
    <citation type="submission" date="2022-01" db="EMBL/GenBank/DDBJ databases">
        <title>Corynebacterium sp. nov isolated from isolated from the feces of the greater white-fronted geese (Anser albifrons) at Poyang Lake, PR China.</title>
        <authorList>
            <person name="Liu Q."/>
        </authorList>
    </citation>
    <scope>NUCLEOTIDE SEQUENCE</scope>
    <source>
        <strain evidence="9">JCM 32435</strain>
    </source>
</reference>
<dbReference type="Proteomes" id="UP001139336">
    <property type="component" value="Unassembled WGS sequence"/>
</dbReference>
<gene>
    <name evidence="9" type="ORF">L1O03_08655</name>
</gene>
<evidence type="ECO:0000256" key="5">
    <source>
        <dbReference type="PIRSR" id="PIRSR604808-1"/>
    </source>
</evidence>
<evidence type="ECO:0000313" key="10">
    <source>
        <dbReference type="Proteomes" id="UP001139336"/>
    </source>
</evidence>
<feature type="site" description="Transition state stabilizer" evidence="7">
    <location>
        <position position="149"/>
    </location>
</feature>
<dbReference type="AlphaFoldDB" id="A0A9X1QT20"/>
<feature type="binding site" evidence="6">
    <location>
        <position position="7"/>
    </location>
    <ligand>
        <name>Mg(2+)</name>
        <dbReference type="ChEBI" id="CHEBI:18420"/>
        <label>1</label>
    </ligand>
</feature>
<comment type="caution">
    <text evidence="9">The sequence shown here is derived from an EMBL/GenBank/DDBJ whole genome shotgun (WGS) entry which is preliminary data.</text>
</comment>